<sequence>MERLTLTPFGRQSHSHARSKLPAPRTSPVTGSIDKWKLFERLRIGHEAFGVSYRNLAVLNALLTFLPQRELDGTKPLVVFPSNRTLSDRAHGMPESTLRRHLAALLKAGLINRQDSPNGKRYAARGRGGEMLHAFGFDLRPLVERSEEIAEAATRVEEDRDICRRLKERLSLLKRDLLAFADGYADHTEANTISDGLAELQRVVRRKPNRSILEALAERMTNLRDNLAGEQTTESRLSNVKDAEFERHLQKPEEDPSDYAGSQLSTQSHGMTVTNALTAFPKAIELTDRPLSNWQDFVEFAGNIRKLMSVDQSTWTSSTGMVGRDVAAICLLYILERLDEIRNPGGYLRTLVRKISAGRLQPSTLLQRPVFD</sequence>
<dbReference type="InterPro" id="IPR036388">
    <property type="entry name" value="WH-like_DNA-bd_sf"/>
</dbReference>
<protein>
    <submittedName>
        <fullName evidence="4">Replication initiation protein RepC</fullName>
    </submittedName>
</protein>
<reference evidence="4 5" key="1">
    <citation type="submission" date="2018-06" db="EMBL/GenBank/DDBJ databases">
        <title>Genomic Encyclopedia of Archaeal and Bacterial Type Strains, Phase II (KMG-II): from individual species to whole genera.</title>
        <authorList>
            <person name="Goeker M."/>
        </authorList>
    </citation>
    <scope>NUCLEOTIDE SEQUENCE [LARGE SCALE GENOMIC DNA]</scope>
    <source>
        <strain evidence="4 5">DSM 22009</strain>
    </source>
</reference>
<dbReference type="EMBL" id="QKZL01000012">
    <property type="protein sequence ID" value="PZX14893.1"/>
    <property type="molecule type" value="Genomic_DNA"/>
</dbReference>
<dbReference type="AlphaFoldDB" id="A0A2W7N589"/>
<evidence type="ECO:0000313" key="4">
    <source>
        <dbReference type="EMBL" id="PZX14893.1"/>
    </source>
</evidence>
<dbReference type="InterPro" id="IPR036390">
    <property type="entry name" value="WH_DNA-bd_sf"/>
</dbReference>
<evidence type="ECO:0000259" key="3">
    <source>
        <dbReference type="Pfam" id="PF11800"/>
    </source>
</evidence>
<dbReference type="Gene3D" id="1.10.10.10">
    <property type="entry name" value="Winged helix-like DNA-binding domain superfamily/Winged helix DNA-binding domain"/>
    <property type="match status" value="1"/>
</dbReference>
<feature type="domain" description="Plasmid replication protein C C-terminal" evidence="3">
    <location>
        <begin position="277"/>
        <end position="366"/>
    </location>
</feature>
<dbReference type="InterPro" id="IPR005090">
    <property type="entry name" value="RepC_N"/>
</dbReference>
<dbReference type="InterPro" id="IPR047611">
    <property type="entry name" value="RepABC_RepC"/>
</dbReference>
<dbReference type="OrthoDB" id="7488837at2"/>
<dbReference type="Pfam" id="PF03428">
    <property type="entry name" value="RP-C"/>
    <property type="match status" value="1"/>
</dbReference>
<keyword evidence="5" id="KW-1185">Reference proteome</keyword>
<comment type="caution">
    <text evidence="4">The sequence shown here is derived from an EMBL/GenBank/DDBJ whole genome shotgun (WGS) entry which is preliminary data.</text>
</comment>
<dbReference type="Proteomes" id="UP000248916">
    <property type="component" value="Unassembled WGS sequence"/>
</dbReference>
<name>A0A2W7N589_9RHOB</name>
<organism evidence="4 5">
    <name type="scientific">Palleronia aestuarii</name>
    <dbReference type="NCBI Taxonomy" id="568105"/>
    <lineage>
        <taxon>Bacteria</taxon>
        <taxon>Pseudomonadati</taxon>
        <taxon>Pseudomonadota</taxon>
        <taxon>Alphaproteobacteria</taxon>
        <taxon>Rhodobacterales</taxon>
        <taxon>Roseobacteraceae</taxon>
        <taxon>Palleronia</taxon>
    </lineage>
</organism>
<dbReference type="RefSeq" id="WP_111537855.1">
    <property type="nucleotide sequence ID" value="NZ_QKZL01000012.1"/>
</dbReference>
<evidence type="ECO:0000313" key="5">
    <source>
        <dbReference type="Proteomes" id="UP000248916"/>
    </source>
</evidence>
<evidence type="ECO:0000256" key="1">
    <source>
        <dbReference type="SAM" id="MobiDB-lite"/>
    </source>
</evidence>
<gene>
    <name evidence="4" type="ORF">LX81_02744</name>
</gene>
<dbReference type="SUPFAM" id="SSF46785">
    <property type="entry name" value="Winged helix' DNA-binding domain"/>
    <property type="match status" value="1"/>
</dbReference>
<dbReference type="NCBIfam" id="NF040974">
    <property type="entry name" value="RepABC_RepC"/>
    <property type="match status" value="1"/>
</dbReference>
<accession>A0A2W7N589</accession>
<proteinExistence type="predicted"/>
<dbReference type="Pfam" id="PF11800">
    <property type="entry name" value="RP-C_C"/>
    <property type="match status" value="1"/>
</dbReference>
<evidence type="ECO:0000259" key="2">
    <source>
        <dbReference type="Pfam" id="PF03428"/>
    </source>
</evidence>
<dbReference type="InterPro" id="IPR021760">
    <property type="entry name" value="RepC_C"/>
</dbReference>
<feature type="region of interest" description="Disordered" evidence="1">
    <location>
        <begin position="1"/>
        <end position="28"/>
    </location>
</feature>
<feature type="domain" description="Plasmid replication protein C N-terminal" evidence="2">
    <location>
        <begin position="24"/>
        <end position="179"/>
    </location>
</feature>